<evidence type="ECO:0000313" key="1">
    <source>
        <dbReference type="EMBL" id="PKB93102.1"/>
    </source>
</evidence>
<gene>
    <name evidence="1" type="ORF">RhiirA5_442337</name>
</gene>
<evidence type="ECO:0000313" key="2">
    <source>
        <dbReference type="Proteomes" id="UP000232722"/>
    </source>
</evidence>
<dbReference type="Proteomes" id="UP000232722">
    <property type="component" value="Unassembled WGS sequence"/>
</dbReference>
<protein>
    <submittedName>
        <fullName evidence="1">Uncharacterized protein</fullName>
    </submittedName>
</protein>
<reference evidence="1 2" key="1">
    <citation type="submission" date="2016-04" db="EMBL/GenBank/DDBJ databases">
        <title>Genome analyses suggest a sexual origin of heterokaryosis in a supposedly ancient asexual fungus.</title>
        <authorList>
            <person name="Ropars J."/>
            <person name="Sedzielewska K."/>
            <person name="Noel J."/>
            <person name="Charron P."/>
            <person name="Farinelli L."/>
            <person name="Marton T."/>
            <person name="Kruger M."/>
            <person name="Pelin A."/>
            <person name="Brachmann A."/>
            <person name="Corradi N."/>
        </authorList>
    </citation>
    <scope>NUCLEOTIDE SEQUENCE [LARGE SCALE GENOMIC DNA]</scope>
    <source>
        <strain evidence="1 2">A5</strain>
    </source>
</reference>
<organism evidence="1 2">
    <name type="scientific">Rhizophagus irregularis</name>
    <dbReference type="NCBI Taxonomy" id="588596"/>
    <lineage>
        <taxon>Eukaryota</taxon>
        <taxon>Fungi</taxon>
        <taxon>Fungi incertae sedis</taxon>
        <taxon>Mucoromycota</taxon>
        <taxon>Glomeromycotina</taxon>
        <taxon>Glomeromycetes</taxon>
        <taxon>Glomerales</taxon>
        <taxon>Glomeraceae</taxon>
        <taxon>Rhizophagus</taxon>
    </lineage>
</organism>
<proteinExistence type="predicted"/>
<comment type="caution">
    <text evidence="1">The sequence shown here is derived from an EMBL/GenBank/DDBJ whole genome shotgun (WGS) entry which is preliminary data.</text>
</comment>
<name>A0A2N0NEU8_9GLOM</name>
<dbReference type="AlphaFoldDB" id="A0A2N0NEU8"/>
<accession>A0A2N0NEU8</accession>
<sequence length="52" mass="6144">MSKAVNHFQNYVTSTHAFSLLLTLIYSYFNSANISDLWWYAMVFPKMATQKY</sequence>
<dbReference type="EMBL" id="LLXJ01008954">
    <property type="protein sequence ID" value="PKB93102.1"/>
    <property type="molecule type" value="Genomic_DNA"/>
</dbReference>
<reference evidence="1 2" key="2">
    <citation type="submission" date="2017-09" db="EMBL/GenBank/DDBJ databases">
        <title>Extensive intraspecific genome diversity in a model arbuscular mycorrhizal fungus.</title>
        <authorList>
            <person name="Chen E.C."/>
            <person name="Morin E."/>
            <person name="Beaudet D."/>
            <person name="Noel J."/>
            <person name="Ndikumana S."/>
            <person name="Charron P."/>
            <person name="St-Onge C."/>
            <person name="Giorgi J."/>
            <person name="Grigoriev I.V."/>
            <person name="Roux C."/>
            <person name="Martin F.M."/>
            <person name="Corradi N."/>
        </authorList>
    </citation>
    <scope>NUCLEOTIDE SEQUENCE [LARGE SCALE GENOMIC DNA]</scope>
    <source>
        <strain evidence="1 2">A5</strain>
    </source>
</reference>